<keyword evidence="1" id="KW-0802">TPR repeat</keyword>
<dbReference type="InterPro" id="IPR011990">
    <property type="entry name" value="TPR-like_helical_dom_sf"/>
</dbReference>
<reference evidence="3 4" key="1">
    <citation type="submission" date="2014-11" db="EMBL/GenBank/DDBJ databases">
        <title>A Rickettsiales Symbiont of Amoebae With Ancient Features.</title>
        <authorList>
            <person name="Schulz F."/>
            <person name="Martijn J."/>
            <person name="Wascher F."/>
            <person name="Kostanjsek R."/>
            <person name="Ettema T.J."/>
            <person name="Horn M."/>
        </authorList>
    </citation>
    <scope>NUCLEOTIDE SEQUENCE [LARGE SCALE GENOMIC DNA]</scope>
    <source>
        <strain evidence="3 4">UWC36</strain>
    </source>
</reference>
<dbReference type="Proteomes" id="UP000031258">
    <property type="component" value="Unassembled WGS sequence"/>
</dbReference>
<gene>
    <name evidence="3" type="ORF">NF27_FM00050</name>
</gene>
<feature type="repeat" description="TPR" evidence="1">
    <location>
        <begin position="1690"/>
        <end position="1723"/>
    </location>
</feature>
<feature type="repeat" description="TPR" evidence="1">
    <location>
        <begin position="1393"/>
        <end position="1426"/>
    </location>
</feature>
<feature type="repeat" description="TPR" evidence="1">
    <location>
        <begin position="1521"/>
        <end position="1554"/>
    </location>
</feature>
<dbReference type="SMART" id="SM00028">
    <property type="entry name" value="TPR"/>
    <property type="match status" value="13"/>
</dbReference>
<feature type="coiled-coil region" evidence="2">
    <location>
        <begin position="302"/>
        <end position="346"/>
    </location>
</feature>
<dbReference type="SUPFAM" id="SSF54001">
    <property type="entry name" value="Cysteine proteinases"/>
    <property type="match status" value="1"/>
</dbReference>
<feature type="repeat" description="TPR" evidence="1">
    <location>
        <begin position="1309"/>
        <end position="1342"/>
    </location>
</feature>
<feature type="repeat" description="TPR" evidence="1">
    <location>
        <begin position="1436"/>
        <end position="1469"/>
    </location>
</feature>
<dbReference type="STRING" id="86105.NF27_FM00050"/>
<evidence type="ECO:0000313" key="4">
    <source>
        <dbReference type="Proteomes" id="UP000031258"/>
    </source>
</evidence>
<dbReference type="RefSeq" id="WP_039457513.1">
    <property type="nucleotide sequence ID" value="NZ_JSWE01000138.1"/>
</dbReference>
<sequence length="2009" mass="233131">MRAVTSSNKSDASVQDISGEENINTLLHKIVTSLFIGENYSELRWYIKSVNIGVASDKKWDTTLYNHLNTAIEEYKKERGAFSKYKGRKLVEEVYSFVTQQLDNEKGYQVTERTKKLCEDILEWEAQFKTMKEGAVESLGSASKEDEEYSKNTGKKLRDLSAAGDDRNLINHGGDRRYWYSVTDGFRLLVAIRKSMLRPIDIEGREEERYTTHRENEEGIFIADPYHSDNFNQYLRDDIARITGNHEIEEYNNDRWQSMPRVIVLPILYGLHWRSVRIEIDYNNRESSILYDDPYGVGHFPKQEMERLLEVIKEQIRILIRTELGAEEIEIKVKEYEKKIDQQESYENSYDCGVIVFSNIRDYSRREIRNEVYAEASGSEVNIYSLSPTSKNKHEEEVVGIRARHIRECGEIVGIEINTDRLEEIEESIRQSSKNRVDRLVENESNIGKKISELPSEYIEMLFSILEQKKPLGETGEYIEEELEECYGLLFKKVEEEINLDFIEKYIGKGEGKEDEEELGDKVFLNVNETLRKIEGIREEVNKLYEVGDIEDCLKKIKEGLKLCNNEINAGKYYEQEYELFLKLGDIYYKGENRLDYPNAVGIYQYMLNIIDRLPDGIDKEGRKKEVENKIGLVEEEFIKQYSNGKVVSKEYSGEASLRKTREYKTKLEEHREWAKGELKKIEEFEEGLEKRAKEVERIYGEIREYFIGGNGLIKQLLNDCIKELGGLPKVIDKRTGEEREVEYAIFGMGSMALGTMTPWSDMEWGILIEEGLEREENKVKEYFRNLTVIMYIKLICFGESLLTVPGIKELNNFKLSDGTDGEHNWFYDRVSRRGFSFDGSQWHACKSPLGRENGYRKAQTKEHGGRQEIIECDTFELIGTVGELIKFQEKEKWWKEDKELVQALWHIVQILGSTELIENYQNKLVECSEKIRERSFEILKQDNLKLNPFSQVFNLEKEGQILNVKKEIYRFPDRIAVALVDILGGNGRNAWEAIESLAKKESKGISIFNSESMQIALSIATELRLRAYAHNNSQREDLSALIRYELQIEGFKEAATEKIFYIKNLEILYKYYYITLPLSHILRNIDSTILLNDRLNEFGIYMEESFTKGFIFKRFLKYHDAIKELENVDCNTEEEYFYIKSILGELYFKTGKNNEAYGLYMEMYERENSKGQETDNHVISTILSGIVAALYNLGRYKEALVKCEECLKIGKGIYGVNNLHIANTLNLKGGILIELGKLFQAKQYFRESLKIRQEIYEERIDHIDIAASLSNFASICENLGEYTEAYDNYQKSLGMLMRIYKGEHPTIAALMNNLGATLESLAKYEEALLYYQEGLKISRKIYQNKHYAVIYALNNITNILRKLGRYEEALEHQEESQTISLNVFNKDNPYLAVTLDNKGMILQELSRYNEALEIFQKSYKIRKKIHNDKKHNDIAISLDNIGSIYRELSMYEEALKAYEEALEIRKGIYKEIKHPDVAGSLNNIGSVLLSLGKYNTALEKFEHSLMIRKEIYPNMHPRIAESLGNIGEVLVKLNNYEGALKCYDECLEIERTIYKGDHHSIAKSLNNIGSVFGILAQYDKALANHQESLEISRRIYKGNHTVIAESLCNIGNTLLMLRRVKEAAEYYKESLKIMRRVYKKNNFQIATLINNIGGIKYCLGEYEEALKEYQDSLGIRREIYKENMHPDIAESLNNIGMTLIKLGRYKEAYNATIQSLKIYEDLQLLSNTNTQIVFKTLQKSTIGLANQLFLANEKYEAVSLYNTLGVESDNLEQVINILGTKFLNDGEIILAVACYEVLSEKLLPQSKIVKHNLACIYHVMAIDLKKRNKPDKYKEHLSKAKTLFESILNMESEEPINAALYTEYAMFLVKYHSTTNQEEYIKIEKLLNKAIEIRNDNSELAYSQLEKLTVIEILQSILNKHDNIIISPNVLAYNLLVKVHKEHGEVNKAKEILKDFAIEVMKIKQQGAEIPLTLLINSYEELGFKFQSRIYQEILVRIVENRKDGLEK</sequence>
<proteinExistence type="predicted"/>
<keyword evidence="2" id="KW-0175">Coiled coil</keyword>
<dbReference type="Pfam" id="PF13374">
    <property type="entry name" value="TPR_10"/>
    <property type="match status" value="1"/>
</dbReference>
<evidence type="ECO:0000256" key="1">
    <source>
        <dbReference type="PROSITE-ProRule" id="PRU00339"/>
    </source>
</evidence>
<dbReference type="Gene3D" id="1.25.40.10">
    <property type="entry name" value="Tetratricopeptide repeat domain"/>
    <property type="match status" value="5"/>
</dbReference>
<keyword evidence="4" id="KW-1185">Reference proteome</keyword>
<accession>A0A0C1MY63</accession>
<dbReference type="SUPFAM" id="SSF48452">
    <property type="entry name" value="TPR-like"/>
    <property type="match status" value="6"/>
</dbReference>
<dbReference type="PANTHER" id="PTHR19959:SF119">
    <property type="entry name" value="FUNGAL LIPASE-LIKE DOMAIN-CONTAINING PROTEIN"/>
    <property type="match status" value="1"/>
</dbReference>
<dbReference type="Pfam" id="PF13424">
    <property type="entry name" value="TPR_12"/>
    <property type="match status" value="6"/>
</dbReference>
<dbReference type="EMBL" id="JSWE01000138">
    <property type="protein sequence ID" value="KIE04871.1"/>
    <property type="molecule type" value="Genomic_DNA"/>
</dbReference>
<organism evidence="3 4">
    <name type="scientific">Candidatus Jidaibacter acanthamoebae</name>
    <dbReference type="NCBI Taxonomy" id="86105"/>
    <lineage>
        <taxon>Bacteria</taxon>
        <taxon>Pseudomonadati</taxon>
        <taxon>Pseudomonadota</taxon>
        <taxon>Alphaproteobacteria</taxon>
        <taxon>Rickettsiales</taxon>
        <taxon>Candidatus Midichloriaceae</taxon>
        <taxon>Candidatus Jidaibacter</taxon>
    </lineage>
</organism>
<dbReference type="PROSITE" id="PS50293">
    <property type="entry name" value="TPR_REGION"/>
    <property type="match status" value="1"/>
</dbReference>
<name>A0A0C1MY63_9RICK</name>
<dbReference type="Gene3D" id="3.40.395.10">
    <property type="entry name" value="Adenoviral Proteinase, Chain A"/>
    <property type="match status" value="1"/>
</dbReference>
<dbReference type="PROSITE" id="PS50005">
    <property type="entry name" value="TPR"/>
    <property type="match status" value="6"/>
</dbReference>
<dbReference type="InterPro" id="IPR019734">
    <property type="entry name" value="TPR_rpt"/>
</dbReference>
<feature type="repeat" description="TPR" evidence="1">
    <location>
        <begin position="1479"/>
        <end position="1512"/>
    </location>
</feature>
<dbReference type="PANTHER" id="PTHR19959">
    <property type="entry name" value="KINESIN LIGHT CHAIN"/>
    <property type="match status" value="1"/>
</dbReference>
<protein>
    <submittedName>
        <fullName evidence="3">Uncharacterized protein</fullName>
    </submittedName>
</protein>
<evidence type="ECO:0000313" key="3">
    <source>
        <dbReference type="EMBL" id="KIE04871.1"/>
    </source>
</evidence>
<evidence type="ECO:0000256" key="2">
    <source>
        <dbReference type="SAM" id="Coils"/>
    </source>
</evidence>
<dbReference type="OrthoDB" id="9787760at2"/>
<comment type="caution">
    <text evidence="3">The sequence shown here is derived from an EMBL/GenBank/DDBJ whole genome shotgun (WGS) entry which is preliminary data.</text>
</comment>
<dbReference type="InterPro" id="IPR038765">
    <property type="entry name" value="Papain-like_cys_pep_sf"/>
</dbReference>